<evidence type="ECO:0000256" key="1">
    <source>
        <dbReference type="SAM" id="Phobius"/>
    </source>
</evidence>
<sequence length="85" mass="9640">MIRELLILIASIGILVASYRLWVEKDRKNIVYARIHILGVIDCACFLIFLALGETLLAFTYLILTPFLAHAIANASYKDELKEET</sequence>
<dbReference type="RefSeq" id="WP_013100272.1">
    <property type="nucleotide sequence ID" value="NC_014122.1"/>
</dbReference>
<name>D5VSH3_METIM</name>
<evidence type="ECO:0000313" key="3">
    <source>
        <dbReference type="Proteomes" id="UP000002061"/>
    </source>
</evidence>
<feature type="transmembrane region" description="Helical" evidence="1">
    <location>
        <begin position="6"/>
        <end position="23"/>
    </location>
</feature>
<dbReference type="KEGG" id="mif:Metin_0862"/>
<accession>D5VSH3</accession>
<keyword evidence="1" id="KW-0472">Membrane</keyword>
<proteinExistence type="predicted"/>
<feature type="transmembrane region" description="Helical" evidence="1">
    <location>
        <begin position="35"/>
        <end position="52"/>
    </location>
</feature>
<dbReference type="AlphaFoldDB" id="D5VSH3"/>
<dbReference type="EMBL" id="CP002009">
    <property type="protein sequence ID" value="ADG13526.1"/>
    <property type="molecule type" value="Genomic_DNA"/>
</dbReference>
<dbReference type="STRING" id="573063.Metin_0862"/>
<keyword evidence="3" id="KW-1185">Reference proteome</keyword>
<dbReference type="NCBIfam" id="NF004928">
    <property type="entry name" value="PRK06286.1-3"/>
    <property type="match status" value="1"/>
</dbReference>
<evidence type="ECO:0000313" key="2">
    <source>
        <dbReference type="EMBL" id="ADG13526.1"/>
    </source>
</evidence>
<dbReference type="Proteomes" id="UP000002061">
    <property type="component" value="Chromosome"/>
</dbReference>
<dbReference type="eggNOG" id="arCOG04877">
    <property type="taxonomic scope" value="Archaea"/>
</dbReference>
<dbReference type="GeneID" id="9131876"/>
<feature type="transmembrane region" description="Helical" evidence="1">
    <location>
        <begin position="58"/>
        <end position="77"/>
    </location>
</feature>
<dbReference type="OrthoDB" id="65729at2157"/>
<protein>
    <submittedName>
        <fullName evidence="2">Monovalent cation/H+ antiporter subunit G</fullName>
    </submittedName>
</protein>
<dbReference type="HOGENOM" id="CLU_171540_0_0_2"/>
<reference evidence="2" key="1">
    <citation type="submission" date="2010-04" db="EMBL/GenBank/DDBJ databases">
        <title>Complete sequence of Methanocaldococcus infernus ME.</title>
        <authorList>
            <consortium name="US DOE Joint Genome Institute"/>
            <person name="Lucas S."/>
            <person name="Copeland A."/>
            <person name="Lapidus A."/>
            <person name="Cheng J.-F."/>
            <person name="Bruce D."/>
            <person name="Goodwin L."/>
            <person name="Pitluck S."/>
            <person name="Munk A.C."/>
            <person name="Detter J.C."/>
            <person name="Han C."/>
            <person name="Tapia R."/>
            <person name="Land M."/>
            <person name="Hauser L."/>
            <person name="Kyrpides N."/>
            <person name="Mikhailova N."/>
            <person name="Sieprawska-Lupa M."/>
            <person name="Whitman W.B."/>
            <person name="Woyke T."/>
        </authorList>
    </citation>
    <scope>NUCLEOTIDE SEQUENCE [LARGE SCALE GENOMIC DNA]</scope>
    <source>
        <strain evidence="2">ME</strain>
    </source>
</reference>
<gene>
    <name evidence="2" type="ordered locus">Metin_0862</name>
</gene>
<keyword evidence="1" id="KW-1133">Transmembrane helix</keyword>
<keyword evidence="1" id="KW-0812">Transmembrane</keyword>
<organism evidence="2 3">
    <name type="scientific">Methanocaldococcus infernus (strain DSM 11812 / JCM 15783 / ME)</name>
    <dbReference type="NCBI Taxonomy" id="573063"/>
    <lineage>
        <taxon>Archaea</taxon>
        <taxon>Methanobacteriati</taxon>
        <taxon>Methanobacteriota</taxon>
        <taxon>Methanomada group</taxon>
        <taxon>Methanococci</taxon>
        <taxon>Methanococcales</taxon>
        <taxon>Methanocaldococcaceae</taxon>
        <taxon>Methanocaldococcus</taxon>
    </lineage>
</organism>